<dbReference type="Gene3D" id="3.30.200.20">
    <property type="entry name" value="Phosphorylase Kinase, domain 1"/>
    <property type="match status" value="1"/>
</dbReference>
<dbReference type="InterPro" id="IPR050823">
    <property type="entry name" value="Plant_Ser_Thr_Prot_Kinase"/>
</dbReference>
<evidence type="ECO:0008006" key="3">
    <source>
        <dbReference type="Google" id="ProtNLM"/>
    </source>
</evidence>
<organism evidence="1 2">
    <name type="scientific">Rhododendron simsii</name>
    <name type="common">Sims's rhododendron</name>
    <dbReference type="NCBI Taxonomy" id="118357"/>
    <lineage>
        <taxon>Eukaryota</taxon>
        <taxon>Viridiplantae</taxon>
        <taxon>Streptophyta</taxon>
        <taxon>Embryophyta</taxon>
        <taxon>Tracheophyta</taxon>
        <taxon>Spermatophyta</taxon>
        <taxon>Magnoliopsida</taxon>
        <taxon>eudicotyledons</taxon>
        <taxon>Gunneridae</taxon>
        <taxon>Pentapetalae</taxon>
        <taxon>asterids</taxon>
        <taxon>Ericales</taxon>
        <taxon>Ericaceae</taxon>
        <taxon>Ericoideae</taxon>
        <taxon>Rhodoreae</taxon>
        <taxon>Rhododendron</taxon>
    </lineage>
</organism>
<sequence length="344" mass="38374">MDHVGCSSWIHASYARTTISGSLSWKNKRDPTCDARAVRPDLQDPVLMMKPYGLTRATRLSHSQNRIVQATTVFFEKLFKSTPESVGDLCQNPGCSNVDVFTYEEMRLATMHFQPAIVLGEGGIGIVYKGVIDESVRPGYETTNVAIKVLAPQVFQGDREWLLDVSNLRQGSYQLKFCKVSGCVDFSVRGKKVVALRYGSGRVHKVTGLARGAVLVVPSEAMELLHLLVGVMVAGRHRVVLLEMLIGRRAENMSRPRGEPNLVEWARPLLIHKKKLLRILDPGMEEQYSTRIARVVACVAYQCLSYNPRERPVMAQVVEILETFQTQEESQEDALSSELEGVAV</sequence>
<proteinExistence type="predicted"/>
<dbReference type="Gene3D" id="1.10.510.10">
    <property type="entry name" value="Transferase(Phosphotransferase) domain 1"/>
    <property type="match status" value="1"/>
</dbReference>
<dbReference type="InterPro" id="IPR011009">
    <property type="entry name" value="Kinase-like_dom_sf"/>
</dbReference>
<dbReference type="AlphaFoldDB" id="A0A834M1W5"/>
<dbReference type="OrthoDB" id="4062651at2759"/>
<evidence type="ECO:0000313" key="2">
    <source>
        <dbReference type="Proteomes" id="UP000626092"/>
    </source>
</evidence>
<protein>
    <recommendedName>
        <fullName evidence="3">Protein kinase domain-containing protein</fullName>
    </recommendedName>
</protein>
<keyword evidence="2" id="KW-1185">Reference proteome</keyword>
<dbReference type="Proteomes" id="UP000626092">
    <property type="component" value="Unassembled WGS sequence"/>
</dbReference>
<dbReference type="PANTHER" id="PTHR45621">
    <property type="entry name" value="OS01G0588500 PROTEIN-RELATED"/>
    <property type="match status" value="1"/>
</dbReference>
<name>A0A834M1W5_RHOSS</name>
<reference evidence="1" key="1">
    <citation type="submission" date="2019-11" db="EMBL/GenBank/DDBJ databases">
        <authorList>
            <person name="Liu Y."/>
            <person name="Hou J."/>
            <person name="Li T.-Q."/>
            <person name="Guan C.-H."/>
            <person name="Wu X."/>
            <person name="Wu H.-Z."/>
            <person name="Ling F."/>
            <person name="Zhang R."/>
            <person name="Shi X.-G."/>
            <person name="Ren J.-P."/>
            <person name="Chen E.-F."/>
            <person name="Sun J.-M."/>
        </authorList>
    </citation>
    <scope>NUCLEOTIDE SEQUENCE</scope>
    <source>
        <strain evidence="1">Adult_tree_wgs_1</strain>
        <tissue evidence="1">Leaves</tissue>
    </source>
</reference>
<comment type="caution">
    <text evidence="1">The sequence shown here is derived from an EMBL/GenBank/DDBJ whole genome shotgun (WGS) entry which is preliminary data.</text>
</comment>
<gene>
    <name evidence="1" type="ORF">RHSIM_Rhsim01G0108700</name>
</gene>
<evidence type="ECO:0000313" key="1">
    <source>
        <dbReference type="EMBL" id="KAF7154048.1"/>
    </source>
</evidence>
<dbReference type="SUPFAM" id="SSF56112">
    <property type="entry name" value="Protein kinase-like (PK-like)"/>
    <property type="match status" value="2"/>
</dbReference>
<accession>A0A834M1W5</accession>
<dbReference type="EMBL" id="WJXA01000001">
    <property type="protein sequence ID" value="KAF7154048.1"/>
    <property type="molecule type" value="Genomic_DNA"/>
</dbReference>